<reference evidence="4 5" key="1">
    <citation type="journal article" date="2009" name="Stand. Genomic Sci.">
        <title>Complete genome sequence of Stackebrandtia nassauensis type strain (LLR-40K-21).</title>
        <authorList>
            <person name="Munk C."/>
            <person name="Lapidus A."/>
            <person name="Copeland A."/>
            <person name="Jando M."/>
            <person name="Mayilraj S."/>
            <person name="Glavina Del Rio T."/>
            <person name="Nolan M."/>
            <person name="Chen F."/>
            <person name="Lucas S."/>
            <person name="Tice H."/>
            <person name="Cheng J.F."/>
            <person name="Han C."/>
            <person name="Detter J.C."/>
            <person name="Bruce D."/>
            <person name="Goodwin L."/>
            <person name="Chain P."/>
            <person name="Pitluck S."/>
            <person name="Goker M."/>
            <person name="Ovchinikova G."/>
            <person name="Pati A."/>
            <person name="Ivanova N."/>
            <person name="Mavromatis K."/>
            <person name="Chen A."/>
            <person name="Palaniappan K."/>
            <person name="Land M."/>
            <person name="Hauser L."/>
            <person name="Chang Y.J."/>
            <person name="Jeffries C.D."/>
            <person name="Bristow J."/>
            <person name="Eisen J.A."/>
            <person name="Markowitz V."/>
            <person name="Hugenholtz P."/>
            <person name="Kyrpides N.C."/>
            <person name="Klenk H.P."/>
        </authorList>
    </citation>
    <scope>NUCLEOTIDE SEQUENCE [LARGE SCALE GENOMIC DNA]</scope>
    <source>
        <strain evidence="5">DSM 44728 / CIP 108903 / NRRL B-16338 / NBRC 102104 / LLR-40K-21</strain>
    </source>
</reference>
<dbReference type="OrthoDB" id="9776657at2"/>
<dbReference type="AlphaFoldDB" id="D3PVI9"/>
<dbReference type="STRING" id="446470.Snas_3439"/>
<dbReference type="PANTHER" id="PTHR34106:SF5">
    <property type="entry name" value="GLYCOSIDASE"/>
    <property type="match status" value="1"/>
</dbReference>
<evidence type="ECO:0000313" key="4">
    <source>
        <dbReference type="EMBL" id="ADD43103.1"/>
    </source>
</evidence>
<dbReference type="PANTHER" id="PTHR34106">
    <property type="entry name" value="GLYCOSIDASE"/>
    <property type="match status" value="1"/>
</dbReference>
<sequence length="319" mass="35051">MVQSESCLFRRHAEGPVLTASDWPYPINTVFNPGATSHEQETVLLCRVEDRQGVSHLTVARSRNGRTDWSIDPQPLIDADPDDPASCWGAEDPRVTRLEELGCWAITYTVYGPAGPAVALALTEDFRTLTPKGVILPPENKNASLFPRRVDGDFVLLHRPVSAASDTADIWLSRSSSLDSWTIAEPVLRSRRGPAWDAVRIGAGPPPIATSRGWLLVYHGVKAGAGTQVYRAGLALLDLERPERVLRRSTQWVLSPSTRYERQGDVPNVVFPTGMVHRLDTGDLDLYYGAADTSIGLATAKLDEVLDFLWDCEPVDNGL</sequence>
<dbReference type="HOGENOM" id="CLU_046648_0_0_11"/>
<dbReference type="eggNOG" id="COG2152">
    <property type="taxonomic scope" value="Bacteria"/>
</dbReference>
<dbReference type="Proteomes" id="UP000000844">
    <property type="component" value="Chromosome"/>
</dbReference>
<evidence type="ECO:0000256" key="1">
    <source>
        <dbReference type="ARBA" id="ARBA00022676"/>
    </source>
</evidence>
<dbReference type="InterPro" id="IPR007184">
    <property type="entry name" value="Mannoside_phosphorylase"/>
</dbReference>
<dbReference type="InterPro" id="IPR023296">
    <property type="entry name" value="Glyco_hydro_beta-prop_sf"/>
</dbReference>
<evidence type="ECO:0000313" key="5">
    <source>
        <dbReference type="Proteomes" id="UP000000844"/>
    </source>
</evidence>
<protein>
    <submittedName>
        <fullName evidence="4">Glycosidase PH1107-related protein</fullName>
    </submittedName>
</protein>
<evidence type="ECO:0000256" key="2">
    <source>
        <dbReference type="ARBA" id="ARBA00022679"/>
    </source>
</evidence>
<gene>
    <name evidence="4" type="ordered locus">Snas_3439</name>
</gene>
<keyword evidence="2" id="KW-0808">Transferase</keyword>
<organism evidence="4 5">
    <name type="scientific">Stackebrandtia nassauensis (strain DSM 44728 / CIP 108903 / NRRL B-16338 / NBRC 102104 / LLR-40K-21)</name>
    <dbReference type="NCBI Taxonomy" id="446470"/>
    <lineage>
        <taxon>Bacteria</taxon>
        <taxon>Bacillati</taxon>
        <taxon>Actinomycetota</taxon>
        <taxon>Actinomycetes</taxon>
        <taxon>Glycomycetales</taxon>
        <taxon>Glycomycetaceae</taxon>
        <taxon>Stackebrandtia</taxon>
    </lineage>
</organism>
<dbReference type="EMBL" id="CP001778">
    <property type="protein sequence ID" value="ADD43103.1"/>
    <property type="molecule type" value="Genomic_DNA"/>
</dbReference>
<dbReference type="RefSeq" id="WP_013018674.1">
    <property type="nucleotide sequence ID" value="NC_013947.1"/>
</dbReference>
<keyword evidence="4" id="KW-0378">Hydrolase</keyword>
<keyword evidence="4" id="KW-0326">Glycosidase</keyword>
<dbReference type="PIRSF" id="PIRSF016202">
    <property type="entry name" value="PH1107"/>
    <property type="match status" value="1"/>
</dbReference>
<keyword evidence="5" id="KW-1185">Reference proteome</keyword>
<evidence type="ECO:0000256" key="3">
    <source>
        <dbReference type="ARBA" id="ARBA00024356"/>
    </source>
</evidence>
<accession>D3PVI9</accession>
<proteinExistence type="inferred from homology"/>
<dbReference type="SUPFAM" id="SSF75005">
    <property type="entry name" value="Arabinanase/levansucrase/invertase"/>
    <property type="match status" value="1"/>
</dbReference>
<dbReference type="Gene3D" id="2.115.10.20">
    <property type="entry name" value="Glycosyl hydrolase domain, family 43"/>
    <property type="match status" value="1"/>
</dbReference>
<dbReference type="Pfam" id="PF04041">
    <property type="entry name" value="Glyco_hydro_130"/>
    <property type="match status" value="1"/>
</dbReference>
<dbReference type="CDD" id="cd18615">
    <property type="entry name" value="GH130"/>
    <property type="match status" value="1"/>
</dbReference>
<dbReference type="GO" id="GO:0016757">
    <property type="term" value="F:glycosyltransferase activity"/>
    <property type="evidence" value="ECO:0007669"/>
    <property type="project" value="UniProtKB-KW"/>
</dbReference>
<dbReference type="GO" id="GO:0016798">
    <property type="term" value="F:hydrolase activity, acting on glycosyl bonds"/>
    <property type="evidence" value="ECO:0007669"/>
    <property type="project" value="UniProtKB-KW"/>
</dbReference>
<name>D3PVI9_STANL</name>
<dbReference type="KEGG" id="sna:Snas_3439"/>
<keyword evidence="1" id="KW-0328">Glycosyltransferase</keyword>
<comment type="similarity">
    <text evidence="3">Belongs to the glycosyl hydrolase 130 family.</text>
</comment>